<dbReference type="GO" id="GO:0045910">
    <property type="term" value="P:negative regulation of DNA recombination"/>
    <property type="evidence" value="ECO:0007669"/>
    <property type="project" value="TreeGrafter"/>
</dbReference>
<dbReference type="InterPro" id="IPR005818">
    <property type="entry name" value="Histone_H1/H5_H15"/>
</dbReference>
<keyword evidence="9" id="KW-1185">Reference proteome</keyword>
<evidence type="ECO:0000313" key="8">
    <source>
        <dbReference type="EMBL" id="OVA12960.1"/>
    </source>
</evidence>
<dbReference type="STRING" id="56857.A0A200QR85"/>
<dbReference type="GO" id="GO:0000786">
    <property type="term" value="C:nucleosome"/>
    <property type="evidence" value="ECO:0007669"/>
    <property type="project" value="InterPro"/>
</dbReference>
<dbReference type="GO" id="GO:0030261">
    <property type="term" value="P:chromosome condensation"/>
    <property type="evidence" value="ECO:0007669"/>
    <property type="project" value="TreeGrafter"/>
</dbReference>
<evidence type="ECO:0000256" key="4">
    <source>
        <dbReference type="ARBA" id="ARBA00023125"/>
    </source>
</evidence>
<dbReference type="Gene3D" id="1.10.10.10">
    <property type="entry name" value="Winged helix-like DNA-binding domain superfamily/Winged helix DNA-binding domain"/>
    <property type="match status" value="1"/>
</dbReference>
<keyword evidence="5" id="KW-0539">Nucleus</keyword>
<dbReference type="GO" id="GO:0003690">
    <property type="term" value="F:double-stranded DNA binding"/>
    <property type="evidence" value="ECO:0007669"/>
    <property type="project" value="TreeGrafter"/>
</dbReference>
<dbReference type="PANTHER" id="PTHR11467">
    <property type="entry name" value="HISTONE H1"/>
    <property type="match status" value="1"/>
</dbReference>
<evidence type="ECO:0000256" key="1">
    <source>
        <dbReference type="ARBA" id="ARBA00004123"/>
    </source>
</evidence>
<comment type="caution">
    <text evidence="8">The sequence shown here is derived from an EMBL/GenBank/DDBJ whole genome shotgun (WGS) entry which is preliminary data.</text>
</comment>
<evidence type="ECO:0000256" key="3">
    <source>
        <dbReference type="ARBA" id="ARBA00022454"/>
    </source>
</evidence>
<feature type="region of interest" description="Disordered" evidence="6">
    <location>
        <begin position="17"/>
        <end position="58"/>
    </location>
</feature>
<dbReference type="PANTHER" id="PTHR11467:SF36">
    <property type="entry name" value="HISTONE 24-RELATED"/>
    <property type="match status" value="1"/>
</dbReference>
<sequence>MDVNKLEELIVAAEAEAKAHEVEQPEKADEEKAAAPAKVPKEKKPMQANASQKPSHPPYFQMIKEAVLALDEESGSSPYAIAKFMEQK</sequence>
<name>A0A200QR85_MACCD</name>
<dbReference type="InterPro" id="IPR036388">
    <property type="entry name" value="WH-like_DNA-bd_sf"/>
</dbReference>
<keyword evidence="3" id="KW-0158">Chromosome</keyword>
<dbReference type="AlphaFoldDB" id="A0A200QR85"/>
<evidence type="ECO:0000256" key="2">
    <source>
        <dbReference type="ARBA" id="ARBA00004286"/>
    </source>
</evidence>
<proteinExistence type="predicted"/>
<evidence type="ECO:0000256" key="5">
    <source>
        <dbReference type="ARBA" id="ARBA00023242"/>
    </source>
</evidence>
<dbReference type="InParanoid" id="A0A200QR85"/>
<evidence type="ECO:0000259" key="7">
    <source>
        <dbReference type="PROSITE" id="PS51504"/>
    </source>
</evidence>
<organism evidence="8 9">
    <name type="scientific">Macleaya cordata</name>
    <name type="common">Five-seeded plume-poppy</name>
    <name type="synonym">Bocconia cordata</name>
    <dbReference type="NCBI Taxonomy" id="56857"/>
    <lineage>
        <taxon>Eukaryota</taxon>
        <taxon>Viridiplantae</taxon>
        <taxon>Streptophyta</taxon>
        <taxon>Embryophyta</taxon>
        <taxon>Tracheophyta</taxon>
        <taxon>Spermatophyta</taxon>
        <taxon>Magnoliopsida</taxon>
        <taxon>Ranunculales</taxon>
        <taxon>Papaveraceae</taxon>
        <taxon>Papaveroideae</taxon>
        <taxon>Macleaya</taxon>
    </lineage>
</organism>
<dbReference type="GO" id="GO:0005634">
    <property type="term" value="C:nucleus"/>
    <property type="evidence" value="ECO:0007669"/>
    <property type="project" value="UniProtKB-SubCell"/>
</dbReference>
<dbReference type="PROSITE" id="PS51504">
    <property type="entry name" value="H15"/>
    <property type="match status" value="1"/>
</dbReference>
<comment type="subcellular location">
    <subcellularLocation>
        <location evidence="2">Chromosome</location>
    </subcellularLocation>
    <subcellularLocation>
        <location evidence="1">Nucleus</location>
    </subcellularLocation>
</comment>
<dbReference type="SUPFAM" id="SSF46785">
    <property type="entry name" value="Winged helix' DNA-binding domain"/>
    <property type="match status" value="1"/>
</dbReference>
<dbReference type="Pfam" id="PF00538">
    <property type="entry name" value="Linker_histone"/>
    <property type="match status" value="1"/>
</dbReference>
<keyword evidence="4" id="KW-0238">DNA-binding</keyword>
<evidence type="ECO:0000256" key="6">
    <source>
        <dbReference type="SAM" id="MobiDB-lite"/>
    </source>
</evidence>
<dbReference type="GO" id="GO:0006334">
    <property type="term" value="P:nucleosome assembly"/>
    <property type="evidence" value="ECO:0007669"/>
    <property type="project" value="InterPro"/>
</dbReference>
<feature type="domain" description="H15" evidence="7">
    <location>
        <begin position="55"/>
        <end position="88"/>
    </location>
</feature>
<gene>
    <name evidence="8" type="ORF">BVC80_1151g6</name>
</gene>
<dbReference type="EMBL" id="MVGT01001318">
    <property type="protein sequence ID" value="OVA12960.1"/>
    <property type="molecule type" value="Genomic_DNA"/>
</dbReference>
<reference evidence="8 9" key="1">
    <citation type="journal article" date="2017" name="Mol. Plant">
        <title>The Genome of Medicinal Plant Macleaya cordata Provides New Insights into Benzylisoquinoline Alkaloids Metabolism.</title>
        <authorList>
            <person name="Liu X."/>
            <person name="Liu Y."/>
            <person name="Huang P."/>
            <person name="Ma Y."/>
            <person name="Qing Z."/>
            <person name="Tang Q."/>
            <person name="Cao H."/>
            <person name="Cheng P."/>
            <person name="Zheng Y."/>
            <person name="Yuan Z."/>
            <person name="Zhou Y."/>
            <person name="Liu J."/>
            <person name="Tang Z."/>
            <person name="Zhuo Y."/>
            <person name="Zhang Y."/>
            <person name="Yu L."/>
            <person name="Huang J."/>
            <person name="Yang P."/>
            <person name="Peng Q."/>
            <person name="Zhang J."/>
            <person name="Jiang W."/>
            <person name="Zhang Z."/>
            <person name="Lin K."/>
            <person name="Ro D.K."/>
            <person name="Chen X."/>
            <person name="Xiong X."/>
            <person name="Shang Y."/>
            <person name="Huang S."/>
            <person name="Zeng J."/>
        </authorList>
    </citation>
    <scope>NUCLEOTIDE SEQUENCE [LARGE SCALE GENOMIC DNA]</scope>
    <source>
        <strain evidence="9">cv. BLH2017</strain>
        <tissue evidence="8">Root</tissue>
    </source>
</reference>
<dbReference type="GO" id="GO:0031492">
    <property type="term" value="F:nucleosomal DNA binding"/>
    <property type="evidence" value="ECO:0007669"/>
    <property type="project" value="TreeGrafter"/>
</dbReference>
<protein>
    <submittedName>
        <fullName evidence="8">Linker histone H1/H5</fullName>
    </submittedName>
</protein>
<dbReference type="Proteomes" id="UP000195402">
    <property type="component" value="Unassembled WGS sequence"/>
</dbReference>
<dbReference type="OrthoDB" id="1110759at2759"/>
<accession>A0A200QR85</accession>
<evidence type="ECO:0000313" key="9">
    <source>
        <dbReference type="Proteomes" id="UP000195402"/>
    </source>
</evidence>
<dbReference type="InterPro" id="IPR036390">
    <property type="entry name" value="WH_DNA-bd_sf"/>
</dbReference>
<feature type="compositionally biased region" description="Basic and acidic residues" evidence="6">
    <location>
        <begin position="17"/>
        <end position="45"/>
    </location>
</feature>